<accession>A0A087T5V7</accession>
<dbReference type="EMBL" id="KK113575">
    <property type="protein sequence ID" value="KFM60496.1"/>
    <property type="molecule type" value="Genomic_DNA"/>
</dbReference>
<reference evidence="1 2" key="1">
    <citation type="submission" date="2013-11" db="EMBL/GenBank/DDBJ databases">
        <title>Genome sequencing of Stegodyphus mimosarum.</title>
        <authorList>
            <person name="Bechsgaard J."/>
        </authorList>
    </citation>
    <scope>NUCLEOTIDE SEQUENCE [LARGE SCALE GENOMIC DNA]</scope>
</reference>
<evidence type="ECO:0000313" key="1">
    <source>
        <dbReference type="EMBL" id="KFM60496.1"/>
    </source>
</evidence>
<name>A0A087T5V7_STEMI</name>
<dbReference type="AlphaFoldDB" id="A0A087T5V7"/>
<dbReference type="Proteomes" id="UP000054359">
    <property type="component" value="Unassembled WGS sequence"/>
</dbReference>
<gene>
    <name evidence="1" type="ORF">X975_16425</name>
</gene>
<evidence type="ECO:0000313" key="2">
    <source>
        <dbReference type="Proteomes" id="UP000054359"/>
    </source>
</evidence>
<feature type="non-terminal residue" evidence="1">
    <location>
        <position position="60"/>
    </location>
</feature>
<organism evidence="1 2">
    <name type="scientific">Stegodyphus mimosarum</name>
    <name type="common">African social velvet spider</name>
    <dbReference type="NCBI Taxonomy" id="407821"/>
    <lineage>
        <taxon>Eukaryota</taxon>
        <taxon>Metazoa</taxon>
        <taxon>Ecdysozoa</taxon>
        <taxon>Arthropoda</taxon>
        <taxon>Chelicerata</taxon>
        <taxon>Arachnida</taxon>
        <taxon>Araneae</taxon>
        <taxon>Araneomorphae</taxon>
        <taxon>Entelegynae</taxon>
        <taxon>Eresoidea</taxon>
        <taxon>Eresidae</taxon>
        <taxon>Stegodyphus</taxon>
    </lineage>
</organism>
<proteinExistence type="predicted"/>
<keyword evidence="2" id="KW-1185">Reference proteome</keyword>
<sequence>MSDFFLWHCYMYFKTKGDSFLSNMQRLLIKLGECIYDYECCSVQFLIFRWKAGRMKGKNY</sequence>
<protein>
    <submittedName>
        <fullName evidence="1">Uncharacterized protein</fullName>
    </submittedName>
</protein>